<evidence type="ECO:0000313" key="2">
    <source>
        <dbReference type="EMBL" id="KAK0535308.1"/>
    </source>
</evidence>
<dbReference type="EMBL" id="JAPDMQ010000098">
    <property type="protein sequence ID" value="KAK0535308.1"/>
    <property type="molecule type" value="Genomic_DNA"/>
</dbReference>
<proteinExistence type="predicted"/>
<reference evidence="2" key="1">
    <citation type="journal article" date="2023" name="PhytoFront">
        <title>Draft Genome Resources of Seven Strains of Tilletia horrida, Causal Agent of Kernel Smut of Rice.</title>
        <authorList>
            <person name="Khanal S."/>
            <person name="Antony Babu S."/>
            <person name="Zhou X.G."/>
        </authorList>
    </citation>
    <scope>NUCLEOTIDE SEQUENCE</scope>
    <source>
        <strain evidence="2">TX3</strain>
    </source>
</reference>
<dbReference type="Proteomes" id="UP001176521">
    <property type="component" value="Unassembled WGS sequence"/>
</dbReference>
<feature type="region of interest" description="Disordered" evidence="1">
    <location>
        <begin position="243"/>
        <end position="295"/>
    </location>
</feature>
<dbReference type="AlphaFoldDB" id="A0AAN6GG09"/>
<protein>
    <submittedName>
        <fullName evidence="2">Uncharacterized protein</fullName>
    </submittedName>
</protein>
<name>A0AAN6GG09_9BASI</name>
<sequence length="295" mass="31456">MTHAVGKDPGKAKRADSGPVAELLAVDQKVLVQREWIRDTLQIIASPTSASKTRLEALAKIEQHIASMVLSRSSQKAAVWWSLQADRECNVAATLLPHLHVLHLHLALLTPQPSGFTSARRGGPMLTLGARGEPEAIAEEIVACLSLLQGLAVCDKRSRTACTSRSALESILLFLSTPHLSEMDLTAPACHALDLLMCVLVDAEDHVSDLFEALGGIDEISSVWKARAEMVAMRSAAARVEREAAKLRRGSNLPRRSRPGTPRAASDGTAGMESPSKAARRAVSEGSAAAFHSGS</sequence>
<organism evidence="2 3">
    <name type="scientific">Tilletia horrida</name>
    <dbReference type="NCBI Taxonomy" id="155126"/>
    <lineage>
        <taxon>Eukaryota</taxon>
        <taxon>Fungi</taxon>
        <taxon>Dikarya</taxon>
        <taxon>Basidiomycota</taxon>
        <taxon>Ustilaginomycotina</taxon>
        <taxon>Exobasidiomycetes</taxon>
        <taxon>Tilletiales</taxon>
        <taxon>Tilletiaceae</taxon>
        <taxon>Tilletia</taxon>
    </lineage>
</organism>
<gene>
    <name evidence="2" type="ORF">OC842_002350</name>
</gene>
<accession>A0AAN6GG09</accession>
<comment type="caution">
    <text evidence="2">The sequence shown here is derived from an EMBL/GenBank/DDBJ whole genome shotgun (WGS) entry which is preliminary data.</text>
</comment>
<keyword evidence="3" id="KW-1185">Reference proteome</keyword>
<evidence type="ECO:0000313" key="3">
    <source>
        <dbReference type="Proteomes" id="UP001176521"/>
    </source>
</evidence>
<evidence type="ECO:0000256" key="1">
    <source>
        <dbReference type="SAM" id="MobiDB-lite"/>
    </source>
</evidence>